<dbReference type="EMBL" id="MF588751">
    <property type="protein sequence ID" value="ATQ38598.1"/>
    <property type="molecule type" value="Genomic_DNA"/>
</dbReference>
<dbReference type="Proteomes" id="UP000289421">
    <property type="component" value="Segment"/>
</dbReference>
<evidence type="ECO:0000313" key="16">
    <source>
        <dbReference type="EMBL" id="ATQ38598.1"/>
    </source>
</evidence>
<dbReference type="InterPro" id="IPR012677">
    <property type="entry name" value="Nucleotide-bd_a/b_plait_sf"/>
</dbReference>
<feature type="compositionally biased region" description="Polar residues" evidence="13">
    <location>
        <begin position="210"/>
        <end position="228"/>
    </location>
</feature>
<comment type="similarity">
    <text evidence="2">Belongs to the papillomaviridae E8^E2C protein family.</text>
</comment>
<keyword evidence="7 12" id="KW-0235">DNA replication</keyword>
<keyword evidence="4 12" id="KW-0244">Early protein</keyword>
<dbReference type="Gene3D" id="1.10.287.30">
    <property type="entry name" value="E2 (early) protein, N terminal domain, subdomain 1"/>
    <property type="match status" value="1"/>
</dbReference>
<evidence type="ECO:0000256" key="7">
    <source>
        <dbReference type="ARBA" id="ARBA00022705"/>
    </source>
</evidence>
<keyword evidence="3 12" id="KW-0678">Repressor</keyword>
<evidence type="ECO:0000256" key="8">
    <source>
        <dbReference type="ARBA" id="ARBA00023015"/>
    </source>
</evidence>
<evidence type="ECO:0000256" key="10">
    <source>
        <dbReference type="ARBA" id="ARBA00023159"/>
    </source>
</evidence>
<feature type="compositionally biased region" description="Low complexity" evidence="13">
    <location>
        <begin position="200"/>
        <end position="209"/>
    </location>
</feature>
<dbReference type="InterPro" id="IPR000427">
    <property type="entry name" value="Papillomavirus_E2_C"/>
</dbReference>
<dbReference type="Pfam" id="PF00508">
    <property type="entry name" value="PPV_E2_N"/>
    <property type="match status" value="1"/>
</dbReference>
<dbReference type="InterPro" id="IPR042504">
    <property type="entry name" value="Regulatory_protein_E2_N_2"/>
</dbReference>
<feature type="region of interest" description="Disordered" evidence="13">
    <location>
        <begin position="197"/>
        <end position="295"/>
    </location>
</feature>
<sequence length="394" mass="45155">MEWLTERFNAVQEALLTLIEQGAKDLDSQIQYWNNVRKENVYMYYAKKEGLSKLGLQPLPVPAVSEYKAKQAIQMVILLQSLKKSQYADEEWTLQHASAELINTQPKDCFKKHPYTVEVWFDNNKDNSFPYINWDAIYYQDSMDRWHKVPGRVDYNGLFYEEIGGDRVYFALFDSDAQRYGHNGFWTVHFKNQTLVAPTSSSKPSSSYSGKTATDVSPTTENPVSSSESPRRLQRPEVGSSTGEKTSLRRGRREQGESTSEGEPTTSAKRRRRGGGRAERLGVSPEEVGSRHRSIPRGHLSRLEQLQEEARDPPIIIVTGPSNTLKCWRYRKRNSDASWFLDVSTIFSWVGGSTSSDQARMLVAFRNENEREQFIKYMQFPKGTSYALGKLDKL</sequence>
<evidence type="ECO:0000256" key="2">
    <source>
        <dbReference type="ARBA" id="ARBA00007794"/>
    </source>
</evidence>
<dbReference type="InterPro" id="IPR035975">
    <property type="entry name" value="E2/EBNA1_C_sf"/>
</dbReference>
<dbReference type="InterPro" id="IPR042503">
    <property type="entry name" value="Regulatory_protein_E2_N_1"/>
</dbReference>
<dbReference type="GO" id="GO:0003677">
    <property type="term" value="F:DNA binding"/>
    <property type="evidence" value="ECO:0007669"/>
    <property type="project" value="UniProtKB-UniRule"/>
</dbReference>
<name>A0A2D2AMB0_9PAPI</name>
<dbReference type="InterPro" id="IPR036050">
    <property type="entry name" value="Regulatory_protein_E2_N"/>
</dbReference>
<feature type="compositionally biased region" description="Polar residues" evidence="13">
    <location>
        <begin position="257"/>
        <end position="267"/>
    </location>
</feature>
<keyword evidence="11 12" id="KW-0804">Transcription</keyword>
<dbReference type="Pfam" id="PF00511">
    <property type="entry name" value="PPV_E2_C"/>
    <property type="match status" value="1"/>
</dbReference>
<feature type="region of interest" description="DNA-binding domain" evidence="12">
    <location>
        <begin position="312"/>
        <end position="394"/>
    </location>
</feature>
<evidence type="ECO:0000256" key="12">
    <source>
        <dbReference type="HAMAP-Rule" id="MF_04001"/>
    </source>
</evidence>
<dbReference type="Gene3D" id="3.30.70.330">
    <property type="match status" value="1"/>
</dbReference>
<dbReference type="GO" id="GO:0000166">
    <property type="term" value="F:nucleotide binding"/>
    <property type="evidence" value="ECO:0007669"/>
    <property type="project" value="UniProtKB-UniRule"/>
</dbReference>
<evidence type="ECO:0000256" key="13">
    <source>
        <dbReference type="SAM" id="MobiDB-lite"/>
    </source>
</evidence>
<comment type="subunit">
    <text evidence="12">Binds DNA as homodimer. Interacts with protein E1; this interaction greatly increases E1 DNA-binding activity. Interacts with protein L1; this interaction enhances E2-dependent replication and transcription activation. Interacts with protein L2; this interaction inhibits E2 transcriptional activity but not DNA replication function E2. Interacts with protein E7; this interaction inhibits E7 oncogenic activity. Interacts with host TAF1; this interaction modulates E2-dependent transcriptional regulation. Interacts with host BRD4; this interaction mediates E2 transcriptional activation function. Additionally, the interaction with host BRD4 on mitotic chromosomes mediates tethering of the viral genome. Interacts with host TOPBP1; this interaction is required for optimal viral DNA replication.</text>
</comment>
<dbReference type="GO" id="GO:0006351">
    <property type="term" value="P:DNA-templated transcription"/>
    <property type="evidence" value="ECO:0007669"/>
    <property type="project" value="UniProtKB-UniRule"/>
</dbReference>
<protein>
    <recommendedName>
        <fullName evidence="12">Regulatory protein E2</fullName>
    </recommendedName>
</protein>
<comment type="similarity">
    <text evidence="12">Belongs to the papillomaviridae E2 protein family.</text>
</comment>
<dbReference type="SUPFAM" id="SSF54957">
    <property type="entry name" value="Viral DNA-binding domain"/>
    <property type="match status" value="1"/>
</dbReference>
<comment type="PTM">
    <text evidence="12">Phosphorylated.</text>
</comment>
<feature type="domain" description="Papillomavirus E2 N-terminal" evidence="14">
    <location>
        <begin position="1"/>
        <end position="198"/>
    </location>
</feature>
<dbReference type="InterPro" id="IPR033668">
    <property type="entry name" value="Reg_prot_E2"/>
</dbReference>
<comment type="caution">
    <text evidence="12">Lacks conserved residue(s) required for the propagation of feature annotation.</text>
</comment>
<evidence type="ECO:0000256" key="1">
    <source>
        <dbReference type="ARBA" id="ARBA00004147"/>
    </source>
</evidence>
<comment type="subcellular location">
    <subcellularLocation>
        <location evidence="1 12">Host nucleus</location>
    </subcellularLocation>
</comment>
<accession>A0A2D2AMB0</accession>
<gene>
    <name evidence="12 16" type="primary">E2</name>
</gene>
<dbReference type="GO" id="GO:0039693">
    <property type="term" value="P:viral DNA genome replication"/>
    <property type="evidence" value="ECO:0007669"/>
    <property type="project" value="UniProtKB-UniRule"/>
</dbReference>
<evidence type="ECO:0000256" key="4">
    <source>
        <dbReference type="ARBA" id="ARBA00022518"/>
    </source>
</evidence>
<evidence type="ECO:0000256" key="3">
    <source>
        <dbReference type="ARBA" id="ARBA00022491"/>
    </source>
</evidence>
<feature type="domain" description="Papillomavirus E2 C-terminal" evidence="15">
    <location>
        <begin position="314"/>
        <end position="390"/>
    </location>
</feature>
<evidence type="ECO:0000256" key="5">
    <source>
        <dbReference type="ARBA" id="ARBA00022553"/>
    </source>
</evidence>
<dbReference type="GO" id="GO:0006260">
    <property type="term" value="P:DNA replication"/>
    <property type="evidence" value="ECO:0007669"/>
    <property type="project" value="UniProtKB-KW"/>
</dbReference>
<keyword evidence="6 12" id="KW-1048">Host nucleus</keyword>
<reference evidence="16" key="1">
    <citation type="journal article" date="2018" name="MSphere">
        <title>Metagenomic Discovery of 83 New Human Papillomavirus Types in Patients with Immunodeficiency.</title>
        <authorList>
            <person name="Pastrana D.V."/>
            <person name="Peretti A."/>
            <person name="Welch N.L."/>
            <person name="Borgogna C."/>
            <person name="Olivero C."/>
            <person name="Badolato R."/>
            <person name="Notarangelo L.D."/>
            <person name="Gariglio M."/>
            <person name="FitzGerald P.C."/>
            <person name="McIntosh C.E."/>
            <person name="Reeves J."/>
            <person name="Starrett G.J."/>
            <person name="Bliskovsky V."/>
            <person name="Velez D."/>
            <person name="Brownell I."/>
            <person name="Yarchoan R."/>
            <person name="Wyvill K.M."/>
            <person name="Uldrick T.S."/>
            <person name="Maldarelli F."/>
            <person name="Lisco A."/>
            <person name="Sereti I."/>
            <person name="Gonzalez C.M."/>
            <person name="Androphy E.J."/>
            <person name="McBride A.A."/>
            <person name="Van Doorslaer K."/>
            <person name="Garcia F."/>
            <person name="Dvoretzky I."/>
            <person name="Liu J.S."/>
            <person name="Han J."/>
            <person name="Murphy P.M."/>
            <person name="McDermott D.H."/>
            <person name="Buck C.B."/>
        </authorList>
    </citation>
    <scope>NUCLEOTIDE SEQUENCE</scope>
    <source>
        <strain evidence="16">Gamma24_w34c28a</strain>
    </source>
</reference>
<dbReference type="GO" id="GO:0006275">
    <property type="term" value="P:regulation of DNA replication"/>
    <property type="evidence" value="ECO:0007669"/>
    <property type="project" value="UniProtKB-UniRule"/>
</dbReference>
<evidence type="ECO:0000259" key="14">
    <source>
        <dbReference type="Pfam" id="PF00508"/>
    </source>
</evidence>
<dbReference type="HAMAP" id="MF_04001">
    <property type="entry name" value="PPV_E2"/>
    <property type="match status" value="1"/>
</dbReference>
<evidence type="ECO:0000256" key="9">
    <source>
        <dbReference type="ARBA" id="ARBA00023125"/>
    </source>
</evidence>
<dbReference type="SUPFAM" id="SSF51332">
    <property type="entry name" value="E2 regulatory, transactivation domain"/>
    <property type="match status" value="1"/>
</dbReference>
<dbReference type="GO" id="GO:0042025">
    <property type="term" value="C:host cell nucleus"/>
    <property type="evidence" value="ECO:0007669"/>
    <property type="project" value="UniProtKB-SubCell"/>
</dbReference>
<proteinExistence type="inferred from homology"/>
<evidence type="ECO:0000256" key="6">
    <source>
        <dbReference type="ARBA" id="ARBA00022562"/>
    </source>
</evidence>
<dbReference type="InterPro" id="IPR001866">
    <property type="entry name" value="PPV_E2_N"/>
</dbReference>
<comment type="function">
    <text evidence="12">Plays a role in the initiation of viral DNA replication. A dimer of E2 interacts with a dimer of E1 in order to improve specificity of E1 DNA binding activity. Once the complex recognizes and binds DNA at specific sites, the E2 dimer is removed from DNA. E2 also regulates viral transcription through binding to the E2RE response element (5'-ACCNNNNNNGGT-3') present in multiple copies in the regulatory regions of the viral genome. Activates or represses transcription depending on E2RE's position with regards to proximal promoter elements including the TATA-box. Repression occurs by sterically hindering the assembly of the transcription initiation complex.</text>
</comment>
<keyword evidence="10 12" id="KW-0010">Activator</keyword>
<dbReference type="GO" id="GO:0003700">
    <property type="term" value="F:DNA-binding transcription factor activity"/>
    <property type="evidence" value="ECO:0007669"/>
    <property type="project" value="UniProtKB-UniRule"/>
</dbReference>
<dbReference type="Gene3D" id="2.170.200.10">
    <property type="entry name" value="Papillomavirus E2 early protein domain"/>
    <property type="match status" value="1"/>
</dbReference>
<evidence type="ECO:0000256" key="11">
    <source>
        <dbReference type="ARBA" id="ARBA00023163"/>
    </source>
</evidence>
<keyword evidence="8 12" id="KW-0805">Transcription regulation</keyword>
<keyword evidence="9 12" id="KW-0238">DNA-binding</keyword>
<organism evidence="16">
    <name type="scientific">Gammapapillomavirus 24</name>
    <dbReference type="NCBI Taxonomy" id="1961681"/>
    <lineage>
        <taxon>Viruses</taxon>
        <taxon>Monodnaviria</taxon>
        <taxon>Shotokuvirae</taxon>
        <taxon>Cossaviricota</taxon>
        <taxon>Papovaviricetes</taxon>
        <taxon>Zurhausenvirales</taxon>
        <taxon>Papillomaviridae</taxon>
        <taxon>Firstpapillomavirinae</taxon>
        <taxon>Gammapapillomavirus</taxon>
    </lineage>
</organism>
<keyword evidence="5 12" id="KW-0597">Phosphoprotein</keyword>
<evidence type="ECO:0000259" key="15">
    <source>
        <dbReference type="Pfam" id="PF00511"/>
    </source>
</evidence>